<gene>
    <name evidence="1" type="ORF">HD597_012725</name>
</gene>
<dbReference type="Proteomes" id="UP001139648">
    <property type="component" value="Unassembled WGS sequence"/>
</dbReference>
<dbReference type="EMBL" id="JAMZEB010000002">
    <property type="protein sequence ID" value="MCP2365705.1"/>
    <property type="molecule type" value="Genomic_DNA"/>
</dbReference>
<sequence>MDVLHADRVSSDEHEAVATFGAHYRATLTPLLEHGFHWSRFDG</sequence>
<comment type="caution">
    <text evidence="1">The sequence shown here is derived from an EMBL/GenBank/DDBJ whole genome shotgun (WGS) entry which is preliminary data.</text>
</comment>
<organism evidence="1 2">
    <name type="scientific">Nonomuraea thailandensis</name>
    <dbReference type="NCBI Taxonomy" id="1188745"/>
    <lineage>
        <taxon>Bacteria</taxon>
        <taxon>Bacillati</taxon>
        <taxon>Actinomycetota</taxon>
        <taxon>Actinomycetes</taxon>
        <taxon>Streptosporangiales</taxon>
        <taxon>Streptosporangiaceae</taxon>
        <taxon>Nonomuraea</taxon>
    </lineage>
</organism>
<evidence type="ECO:0000313" key="2">
    <source>
        <dbReference type="Proteomes" id="UP001139648"/>
    </source>
</evidence>
<reference evidence="1" key="1">
    <citation type="submission" date="2022-06" db="EMBL/GenBank/DDBJ databases">
        <title>Sequencing the genomes of 1000 actinobacteria strains.</title>
        <authorList>
            <person name="Klenk H.-P."/>
        </authorList>
    </citation>
    <scope>NUCLEOTIDE SEQUENCE</scope>
    <source>
        <strain evidence="1">DSM 46694</strain>
    </source>
</reference>
<accession>A0A9X2GXC1</accession>
<keyword evidence="2" id="KW-1185">Reference proteome</keyword>
<dbReference type="RefSeq" id="WP_276083339.1">
    <property type="nucleotide sequence ID" value="NZ_BAABKA010000055.1"/>
</dbReference>
<evidence type="ECO:0000313" key="1">
    <source>
        <dbReference type="EMBL" id="MCP2365705.1"/>
    </source>
</evidence>
<name>A0A9X2GXC1_9ACTN</name>
<dbReference type="AlphaFoldDB" id="A0A9X2GXC1"/>
<protein>
    <submittedName>
        <fullName evidence="1">Uncharacterized protein</fullName>
    </submittedName>
</protein>
<proteinExistence type="predicted"/>